<evidence type="ECO:0000256" key="11">
    <source>
        <dbReference type="SAM" id="Phobius"/>
    </source>
</evidence>
<feature type="transmembrane region" description="Helical" evidence="11">
    <location>
        <begin position="291"/>
        <end position="314"/>
    </location>
</feature>
<accession>A0ABU4FU94</accession>
<comment type="similarity">
    <text evidence="1">Belongs to the thymidylate kinase family.</text>
</comment>
<dbReference type="InterPro" id="IPR018094">
    <property type="entry name" value="Thymidylate_kinase"/>
</dbReference>
<feature type="transmembrane region" description="Helical" evidence="11">
    <location>
        <begin position="420"/>
        <end position="440"/>
    </location>
</feature>
<feature type="region of interest" description="Disordered" evidence="10">
    <location>
        <begin position="720"/>
        <end position="823"/>
    </location>
</feature>
<keyword evidence="11" id="KW-0472">Membrane</keyword>
<dbReference type="EMBL" id="JAWMAJ010000335">
    <property type="protein sequence ID" value="MDV7223568.1"/>
    <property type="molecule type" value="Genomic_DNA"/>
</dbReference>
<feature type="transmembrane region" description="Helical" evidence="11">
    <location>
        <begin position="452"/>
        <end position="477"/>
    </location>
</feature>
<evidence type="ECO:0000256" key="5">
    <source>
        <dbReference type="ARBA" id="ARBA00022727"/>
    </source>
</evidence>
<dbReference type="InterPro" id="IPR027417">
    <property type="entry name" value="P-loop_NTPase"/>
</dbReference>
<organism evidence="13 14">
    <name type="scientific">Streptomyces prunicolor</name>
    <dbReference type="NCBI Taxonomy" id="67348"/>
    <lineage>
        <taxon>Bacteria</taxon>
        <taxon>Bacillati</taxon>
        <taxon>Actinomycetota</taxon>
        <taxon>Actinomycetes</taxon>
        <taxon>Kitasatosporales</taxon>
        <taxon>Streptomycetaceae</taxon>
        <taxon>Streptomyces</taxon>
    </lineage>
</organism>
<protein>
    <recommendedName>
        <fullName evidence="3">Thymidylate kinase</fullName>
        <ecNumber evidence="2">2.7.4.9</ecNumber>
    </recommendedName>
</protein>
<dbReference type="NCBIfam" id="TIGR00041">
    <property type="entry name" value="DTMP_kinase"/>
    <property type="match status" value="1"/>
</dbReference>
<dbReference type="SUPFAM" id="SSF52540">
    <property type="entry name" value="P-loop containing nucleoside triphosphate hydrolases"/>
    <property type="match status" value="1"/>
</dbReference>
<keyword evidence="6" id="KW-0547">Nucleotide-binding</keyword>
<comment type="catalytic activity">
    <reaction evidence="9">
        <text>dTMP + ATP = dTDP + ADP</text>
        <dbReference type="Rhea" id="RHEA:13517"/>
        <dbReference type="ChEBI" id="CHEBI:30616"/>
        <dbReference type="ChEBI" id="CHEBI:58369"/>
        <dbReference type="ChEBI" id="CHEBI:63528"/>
        <dbReference type="ChEBI" id="CHEBI:456216"/>
        <dbReference type="EC" id="2.7.4.9"/>
    </reaction>
</comment>
<feature type="transmembrane region" description="Helical" evidence="11">
    <location>
        <begin position="204"/>
        <end position="224"/>
    </location>
</feature>
<keyword evidence="8" id="KW-0067">ATP-binding</keyword>
<feature type="transmembrane region" description="Helical" evidence="11">
    <location>
        <begin position="356"/>
        <end position="374"/>
    </location>
</feature>
<feature type="domain" description="Thymidylate kinase-like" evidence="12">
    <location>
        <begin position="514"/>
        <end position="699"/>
    </location>
</feature>
<keyword evidence="14" id="KW-1185">Reference proteome</keyword>
<evidence type="ECO:0000313" key="14">
    <source>
        <dbReference type="Proteomes" id="UP001187346"/>
    </source>
</evidence>
<evidence type="ECO:0000256" key="3">
    <source>
        <dbReference type="ARBA" id="ARBA00017144"/>
    </source>
</evidence>
<sequence length="823" mass="88041">MTPAEQPTAHQPAPDDALVADSRERAVRALLRQPQLKRLWSAQLVTGVGDTLALLVLVVLAFQAAIFQGSFGGGYRGVAFAVATVFGARILATLLFGAVLLGPLTSLTSQDGPLDRRWTMVGADGLRAALLIVAPLWIDWTPDNALAVLLVTAFVTGVAERFWTVCRESAGPALLPAPPLEGATVRPLPDHMDALRRLSLRTRFVAIPLAAAALVVAALLNNLLGTGVAWFDQHQAALGSYVAAGLFAASLSVLTALELPGIRTPRARSPLEGLRRPRTGTGVDKGRTGAIALLVVACAAVAAAISAAVAVSVLQAKDLHGGPVTFGLLVLGLTGGVVVGIRTAPALLPTLSRRRLLTLAIAFTGIALLAAGLVPDVTTVLLIVALAGIGAGVAANTGHTLLDQEAEDYRRPRTTEHLHAVVRVAVALGALIAPLVAALIGPHRLENGKFVFAHGGAAFTLMLVGALLLPVAALVLAKVDDRAGVPLRHDLRDALLGGDDPDTVPASTGFFIALEGGDGAGKSTQAEALAEWIRGKGHEVVLTREPGATPVGKRLRSILLDVSSAGLSHRAEALLYAADRAEHVDTVVRPALERGAVVVSDRYIDSSVAYQGAGRDLSPTEIARINRWATDGLVPHMTVLLDVDPETARERFTEAPDRLESEPAEFHARVRSGFLTLAAADPSRYLVVDAGQEPEAVTTVIRHRLDTVLPLSEAEIKAQEEARKAAEEEARRKAEEEAARKAEEERLERERQEQLAQLRAEEEERKRRELEEAQRREAERQAEEEAARKAEEERLERERQEQLAQLRAEEEERKRRELEEAQR</sequence>
<evidence type="ECO:0000256" key="7">
    <source>
        <dbReference type="ARBA" id="ARBA00022777"/>
    </source>
</evidence>
<dbReference type="Pfam" id="PF02223">
    <property type="entry name" value="Thymidylate_kin"/>
    <property type="match status" value="1"/>
</dbReference>
<proteinExistence type="inferred from homology"/>
<dbReference type="RefSeq" id="WP_317775978.1">
    <property type="nucleotide sequence ID" value="NZ_JAWMAJ010000335.1"/>
</dbReference>
<dbReference type="InterPro" id="IPR011701">
    <property type="entry name" value="MFS"/>
</dbReference>
<dbReference type="InterPro" id="IPR039430">
    <property type="entry name" value="Thymidylate_kin-like_dom"/>
</dbReference>
<evidence type="ECO:0000256" key="1">
    <source>
        <dbReference type="ARBA" id="ARBA00009776"/>
    </source>
</evidence>
<evidence type="ECO:0000313" key="13">
    <source>
        <dbReference type="EMBL" id="MDV7223568.1"/>
    </source>
</evidence>
<keyword evidence="7 13" id="KW-0418">Kinase</keyword>
<evidence type="ECO:0000256" key="2">
    <source>
        <dbReference type="ARBA" id="ARBA00012980"/>
    </source>
</evidence>
<feature type="transmembrane region" description="Helical" evidence="11">
    <location>
        <begin position="326"/>
        <end position="344"/>
    </location>
</feature>
<keyword evidence="11" id="KW-1133">Transmembrane helix</keyword>
<dbReference type="EC" id="2.7.4.9" evidence="2"/>
<comment type="caution">
    <text evidence="13">The sequence shown here is derived from an EMBL/GenBank/DDBJ whole genome shotgun (WGS) entry which is preliminary data.</text>
</comment>
<dbReference type="Gene3D" id="3.40.50.300">
    <property type="entry name" value="P-loop containing nucleotide triphosphate hydrolases"/>
    <property type="match status" value="1"/>
</dbReference>
<dbReference type="PANTHER" id="PTHR10344">
    <property type="entry name" value="THYMIDYLATE KINASE"/>
    <property type="match status" value="1"/>
</dbReference>
<evidence type="ECO:0000256" key="6">
    <source>
        <dbReference type="ARBA" id="ARBA00022741"/>
    </source>
</evidence>
<dbReference type="SUPFAM" id="SSF103473">
    <property type="entry name" value="MFS general substrate transporter"/>
    <property type="match status" value="1"/>
</dbReference>
<evidence type="ECO:0000256" key="9">
    <source>
        <dbReference type="ARBA" id="ARBA00048743"/>
    </source>
</evidence>
<evidence type="ECO:0000256" key="8">
    <source>
        <dbReference type="ARBA" id="ARBA00022840"/>
    </source>
</evidence>
<evidence type="ECO:0000256" key="4">
    <source>
        <dbReference type="ARBA" id="ARBA00022679"/>
    </source>
</evidence>
<dbReference type="InterPro" id="IPR036259">
    <property type="entry name" value="MFS_trans_sf"/>
</dbReference>
<dbReference type="GO" id="GO:0004798">
    <property type="term" value="F:dTMP kinase activity"/>
    <property type="evidence" value="ECO:0007669"/>
    <property type="project" value="UniProtKB-EC"/>
</dbReference>
<feature type="non-terminal residue" evidence="13">
    <location>
        <position position="823"/>
    </location>
</feature>
<dbReference type="InterPro" id="IPR018095">
    <property type="entry name" value="Thymidylate_kin_CS"/>
</dbReference>
<reference evidence="13 14" key="1">
    <citation type="submission" date="2023-10" db="EMBL/GenBank/DDBJ databases">
        <title>Characterization of rhizosphere-enriched actinobacteria from wheat plants lab-grown on chernevaya soil.</title>
        <authorList>
            <person name="Tikhonova E.N."/>
            <person name="Konopkin A."/>
            <person name="Kravchenko I.K."/>
        </authorList>
    </citation>
    <scope>NUCLEOTIDE SEQUENCE [LARGE SCALE GENOMIC DNA]</scope>
    <source>
        <strain evidence="13 14">RR29</strain>
    </source>
</reference>
<feature type="transmembrane region" description="Helical" evidence="11">
    <location>
        <begin position="78"/>
        <end position="106"/>
    </location>
</feature>
<feature type="transmembrane region" description="Helical" evidence="11">
    <location>
        <begin position="380"/>
        <end position="399"/>
    </location>
</feature>
<evidence type="ECO:0000256" key="10">
    <source>
        <dbReference type="SAM" id="MobiDB-lite"/>
    </source>
</evidence>
<gene>
    <name evidence="13" type="primary">tmk</name>
    <name evidence="13" type="ORF">R5A26_47415</name>
</gene>
<evidence type="ECO:0000259" key="12">
    <source>
        <dbReference type="Pfam" id="PF02223"/>
    </source>
</evidence>
<dbReference type="HAMAP" id="MF_00165">
    <property type="entry name" value="Thymidylate_kinase"/>
    <property type="match status" value="1"/>
</dbReference>
<dbReference type="Gene3D" id="1.20.1250.20">
    <property type="entry name" value="MFS general substrate transporter like domains"/>
    <property type="match status" value="1"/>
</dbReference>
<feature type="transmembrane region" description="Helical" evidence="11">
    <location>
        <begin position="44"/>
        <end position="66"/>
    </location>
</feature>
<keyword evidence="5" id="KW-0545">Nucleotide biosynthesis</keyword>
<dbReference type="PANTHER" id="PTHR10344:SF4">
    <property type="entry name" value="UMP-CMP KINASE 2, MITOCHONDRIAL"/>
    <property type="match status" value="1"/>
</dbReference>
<name>A0ABU4FU94_9ACTN</name>
<keyword evidence="11" id="KW-0812">Transmembrane</keyword>
<dbReference type="Proteomes" id="UP001187346">
    <property type="component" value="Unassembled WGS sequence"/>
</dbReference>
<dbReference type="Pfam" id="PF07690">
    <property type="entry name" value="MFS_1"/>
    <property type="match status" value="1"/>
</dbReference>
<dbReference type="PROSITE" id="PS01331">
    <property type="entry name" value="THYMIDYLATE_KINASE"/>
    <property type="match status" value="1"/>
</dbReference>
<feature type="transmembrane region" description="Helical" evidence="11">
    <location>
        <begin position="236"/>
        <end position="259"/>
    </location>
</feature>
<keyword evidence="4 13" id="KW-0808">Transferase</keyword>
<dbReference type="CDD" id="cd01672">
    <property type="entry name" value="TMPK"/>
    <property type="match status" value="1"/>
</dbReference>